<keyword evidence="3 9" id="KW-0547">Nucleotide-binding</keyword>
<dbReference type="PANTHER" id="PTHR11766:SF1">
    <property type="entry name" value="TYROSINE--TRNA LIGASE"/>
    <property type="match status" value="1"/>
</dbReference>
<dbReference type="AlphaFoldDB" id="A0A1G2HSE0"/>
<dbReference type="GO" id="GO:0005829">
    <property type="term" value="C:cytosol"/>
    <property type="evidence" value="ECO:0007669"/>
    <property type="project" value="TreeGrafter"/>
</dbReference>
<keyword evidence="4 9" id="KW-0067">ATP-binding</keyword>
<comment type="caution">
    <text evidence="10">The sequence shown here is derived from an EMBL/GenBank/DDBJ whole genome shotgun (WGS) entry which is preliminary data.</text>
</comment>
<accession>A0A1G2HSE0</accession>
<evidence type="ECO:0000256" key="8">
    <source>
        <dbReference type="NCBIfam" id="TIGR00234"/>
    </source>
</evidence>
<keyword evidence="6 9" id="KW-0030">Aminoacyl-tRNA synthetase</keyword>
<sequence length="406" mass="46638">MVNTNPQKIEEILNRGTIVEILPSKDEFKKILLSGKKLRFYIGFDATSPDLHLSHAKNIMLMEKFRQLGHETIILFGDFTARIGDPSDENSARKQLSKKQVDDNVKKWKQLIKPLMNFNDFINPPKIKYNSKWLSKLNFEDILRLSSMLTVPRLLERDMYQKRLKEGKTVFLHEFLYPLMQGYDSVAMDVDVEVCGTDQIFNALTGRDLLEKIKGKEKHIVAVTLMENPKTGELMSKSKGTGVFLSSTPNEMYGQIMAQPDEMIKILFINNTYLPLDKIEKIMASENFRNAKAKLALEIVKIYHGEKQAQKAGQEFDKVFHNKELPTDIPVFQTDKNNYFVLDLLFDAKLASSKNEAKRLVEGGGVEMQIGEKKEKISDWKKEIILEDGMVIKVGSRKFVKIKLKI</sequence>
<evidence type="ECO:0000256" key="1">
    <source>
        <dbReference type="ARBA" id="ARBA00013160"/>
    </source>
</evidence>
<dbReference type="InterPro" id="IPR036986">
    <property type="entry name" value="S4_RNA-bd_sf"/>
</dbReference>
<evidence type="ECO:0000256" key="3">
    <source>
        <dbReference type="ARBA" id="ARBA00022741"/>
    </source>
</evidence>
<dbReference type="GO" id="GO:0004831">
    <property type="term" value="F:tyrosine-tRNA ligase activity"/>
    <property type="evidence" value="ECO:0007669"/>
    <property type="project" value="UniProtKB-UniRule"/>
</dbReference>
<keyword evidence="2 9" id="KW-0436">Ligase</keyword>
<dbReference type="GO" id="GO:0006437">
    <property type="term" value="P:tyrosyl-tRNA aminoacylation"/>
    <property type="evidence" value="ECO:0007669"/>
    <property type="project" value="UniProtKB-UniRule"/>
</dbReference>
<dbReference type="SUPFAM" id="SSF52374">
    <property type="entry name" value="Nucleotidylyl transferase"/>
    <property type="match status" value="1"/>
</dbReference>
<evidence type="ECO:0000256" key="2">
    <source>
        <dbReference type="ARBA" id="ARBA00022598"/>
    </source>
</evidence>
<dbReference type="Gene3D" id="3.40.50.620">
    <property type="entry name" value="HUPs"/>
    <property type="match status" value="1"/>
</dbReference>
<evidence type="ECO:0000256" key="5">
    <source>
        <dbReference type="ARBA" id="ARBA00022917"/>
    </source>
</evidence>
<evidence type="ECO:0000256" key="6">
    <source>
        <dbReference type="ARBA" id="ARBA00023146"/>
    </source>
</evidence>
<evidence type="ECO:0000256" key="4">
    <source>
        <dbReference type="ARBA" id="ARBA00022840"/>
    </source>
</evidence>
<comment type="catalytic activity">
    <reaction evidence="7">
        <text>tRNA(Tyr) + L-tyrosine + ATP = L-tyrosyl-tRNA(Tyr) + AMP + diphosphate + H(+)</text>
        <dbReference type="Rhea" id="RHEA:10220"/>
        <dbReference type="Rhea" id="RHEA-COMP:9706"/>
        <dbReference type="Rhea" id="RHEA-COMP:9707"/>
        <dbReference type="ChEBI" id="CHEBI:15378"/>
        <dbReference type="ChEBI" id="CHEBI:30616"/>
        <dbReference type="ChEBI" id="CHEBI:33019"/>
        <dbReference type="ChEBI" id="CHEBI:58315"/>
        <dbReference type="ChEBI" id="CHEBI:78442"/>
        <dbReference type="ChEBI" id="CHEBI:78536"/>
        <dbReference type="ChEBI" id="CHEBI:456215"/>
        <dbReference type="EC" id="6.1.1.1"/>
    </reaction>
</comment>
<organism evidence="10 11">
    <name type="scientific">Candidatus Staskawiczbacteria bacterium RIFCSPHIGHO2_01_FULL_36_16</name>
    <dbReference type="NCBI Taxonomy" id="1802200"/>
    <lineage>
        <taxon>Bacteria</taxon>
        <taxon>Candidatus Staskawicziibacteriota</taxon>
    </lineage>
</organism>
<dbReference type="NCBIfam" id="TIGR00234">
    <property type="entry name" value="tyrS"/>
    <property type="match status" value="1"/>
</dbReference>
<gene>
    <name evidence="10" type="ORF">A2812_00575</name>
</gene>
<dbReference type="EC" id="6.1.1.1" evidence="1 8"/>
<dbReference type="Gene3D" id="3.10.290.10">
    <property type="entry name" value="RNA-binding S4 domain"/>
    <property type="match status" value="1"/>
</dbReference>
<proteinExistence type="inferred from homology"/>
<evidence type="ECO:0000256" key="7">
    <source>
        <dbReference type="ARBA" id="ARBA00048248"/>
    </source>
</evidence>
<dbReference type="InterPro" id="IPR024088">
    <property type="entry name" value="Tyr-tRNA-ligase_bac-type"/>
</dbReference>
<dbReference type="Proteomes" id="UP000177190">
    <property type="component" value="Unassembled WGS sequence"/>
</dbReference>
<evidence type="ECO:0000313" key="11">
    <source>
        <dbReference type="Proteomes" id="UP000177190"/>
    </source>
</evidence>
<dbReference type="SUPFAM" id="SSF55174">
    <property type="entry name" value="Alpha-L RNA-binding motif"/>
    <property type="match status" value="1"/>
</dbReference>
<dbReference type="PANTHER" id="PTHR11766">
    <property type="entry name" value="TYROSYL-TRNA SYNTHETASE"/>
    <property type="match status" value="1"/>
</dbReference>
<dbReference type="PRINTS" id="PR01040">
    <property type="entry name" value="TRNASYNTHTYR"/>
</dbReference>
<protein>
    <recommendedName>
        <fullName evidence="1 8">Tyrosine--tRNA ligase</fullName>
        <ecNumber evidence="1 8">6.1.1.1</ecNumber>
    </recommendedName>
</protein>
<dbReference type="STRING" id="1802200.A2812_00575"/>
<dbReference type="Pfam" id="PF00579">
    <property type="entry name" value="tRNA-synt_1b"/>
    <property type="match status" value="1"/>
</dbReference>
<dbReference type="Gene3D" id="1.10.240.10">
    <property type="entry name" value="Tyrosyl-Transfer RNA Synthetase"/>
    <property type="match status" value="1"/>
</dbReference>
<name>A0A1G2HSE0_9BACT</name>
<dbReference type="EMBL" id="MHOM01000006">
    <property type="protein sequence ID" value="OGZ65462.1"/>
    <property type="molecule type" value="Genomic_DNA"/>
</dbReference>
<dbReference type="GO" id="GO:0003723">
    <property type="term" value="F:RNA binding"/>
    <property type="evidence" value="ECO:0007669"/>
    <property type="project" value="InterPro"/>
</dbReference>
<keyword evidence="5 9" id="KW-0648">Protein biosynthesis</keyword>
<dbReference type="GO" id="GO:0005524">
    <property type="term" value="F:ATP binding"/>
    <property type="evidence" value="ECO:0007669"/>
    <property type="project" value="UniProtKB-KW"/>
</dbReference>
<dbReference type="InterPro" id="IPR002305">
    <property type="entry name" value="aa-tRNA-synth_Ic"/>
</dbReference>
<comment type="similarity">
    <text evidence="9">Belongs to the class-I aminoacyl-tRNA synthetase family.</text>
</comment>
<evidence type="ECO:0000256" key="9">
    <source>
        <dbReference type="RuleBase" id="RU363036"/>
    </source>
</evidence>
<dbReference type="InterPro" id="IPR002307">
    <property type="entry name" value="Tyr-tRNA-ligase"/>
</dbReference>
<evidence type="ECO:0000313" key="10">
    <source>
        <dbReference type="EMBL" id="OGZ65462.1"/>
    </source>
</evidence>
<dbReference type="InterPro" id="IPR014729">
    <property type="entry name" value="Rossmann-like_a/b/a_fold"/>
</dbReference>
<reference evidence="10 11" key="1">
    <citation type="journal article" date="2016" name="Nat. Commun.">
        <title>Thousands of microbial genomes shed light on interconnected biogeochemical processes in an aquifer system.</title>
        <authorList>
            <person name="Anantharaman K."/>
            <person name="Brown C.T."/>
            <person name="Hug L.A."/>
            <person name="Sharon I."/>
            <person name="Castelle C.J."/>
            <person name="Probst A.J."/>
            <person name="Thomas B.C."/>
            <person name="Singh A."/>
            <person name="Wilkins M.J."/>
            <person name="Karaoz U."/>
            <person name="Brodie E.L."/>
            <person name="Williams K.H."/>
            <person name="Hubbard S.S."/>
            <person name="Banfield J.F."/>
        </authorList>
    </citation>
    <scope>NUCLEOTIDE SEQUENCE [LARGE SCALE GENOMIC DNA]</scope>
</reference>